<sequence>MLRAIVVDDERMTRETLCTHVPWKSLGFDSVEQAHNGAHALELVSRTAPDLILSDIRMPVMDGIELGKRVHDLHPECKLIYLSAYTDKEYFKSAIQLSAVDFIEKPLVLEDIIRVVQKAANSCLEEHRRKQEMSALLKQKLALDLCSPGSADTSWSTSLQPFGLAADGTYRTVLAEFNLDHVSGMEEKLARRTAIMRRLADHFSGYGFMVLSGPIDHHLVVLHFSLAAPGEETNLMSGLRAFCIGDAAETEEVFMAVGNQVQGVENLYRSYESALVLLDSLFYAGYGSVVAHAEVPGDSYVFEEGVIDFFIRCLKQNQMEEALRTIDFILNGIASSPSTPVRYVKNGLYRLIAGMNGVLEELRVSSERSAADLPQERTFIWEPLFATSTLPELGQLVKKWMTAAFAQLRSDHEMPQLALEIKQFILDHLQDRELSVHAVARHFFLSPNYISFLFKKESRTTISQFITKSRLERAKSLLMQHKYKQTEIALKIGYSDPKYFARVFKKELGMTLAEFRARNRM</sequence>
<keyword evidence="1" id="KW-0805">Transcription regulation</keyword>
<dbReference type="InterPro" id="IPR009057">
    <property type="entry name" value="Homeodomain-like_sf"/>
</dbReference>
<dbReference type="InterPro" id="IPR018060">
    <property type="entry name" value="HTH_AraC"/>
</dbReference>
<protein>
    <submittedName>
        <fullName evidence="7">DNA-binding response regulator</fullName>
    </submittedName>
</protein>
<dbReference type="SUPFAM" id="SSF46689">
    <property type="entry name" value="Homeodomain-like"/>
    <property type="match status" value="1"/>
</dbReference>
<dbReference type="Gene3D" id="1.10.10.60">
    <property type="entry name" value="Homeodomain-like"/>
    <property type="match status" value="2"/>
</dbReference>
<evidence type="ECO:0000259" key="5">
    <source>
        <dbReference type="PROSITE" id="PS01124"/>
    </source>
</evidence>
<dbReference type="Proteomes" id="UP000612456">
    <property type="component" value="Unassembled WGS sequence"/>
</dbReference>
<dbReference type="CDD" id="cd17536">
    <property type="entry name" value="REC_YesN-like"/>
    <property type="match status" value="1"/>
</dbReference>
<proteinExistence type="predicted"/>
<keyword evidence="8" id="KW-1185">Reference proteome</keyword>
<dbReference type="InterPro" id="IPR001789">
    <property type="entry name" value="Sig_transdc_resp-reg_receiver"/>
</dbReference>
<dbReference type="GO" id="GO:0003700">
    <property type="term" value="F:DNA-binding transcription factor activity"/>
    <property type="evidence" value="ECO:0007669"/>
    <property type="project" value="InterPro"/>
</dbReference>
<dbReference type="PROSITE" id="PS01124">
    <property type="entry name" value="HTH_ARAC_FAMILY_2"/>
    <property type="match status" value="1"/>
</dbReference>
<accession>A0A916ZCS4</accession>
<dbReference type="SMART" id="SM00342">
    <property type="entry name" value="HTH_ARAC"/>
    <property type="match status" value="1"/>
</dbReference>
<evidence type="ECO:0000313" key="8">
    <source>
        <dbReference type="Proteomes" id="UP000612456"/>
    </source>
</evidence>
<dbReference type="InterPro" id="IPR041522">
    <property type="entry name" value="CdaR_GGDEF"/>
</dbReference>
<feature type="modified residue" description="4-aspartylphosphate" evidence="4">
    <location>
        <position position="55"/>
    </location>
</feature>
<reference evidence="7" key="1">
    <citation type="journal article" date="2014" name="Int. J. Syst. Evol. Microbiol.">
        <title>Complete genome sequence of Corynebacterium casei LMG S-19264T (=DSM 44701T), isolated from a smear-ripened cheese.</title>
        <authorList>
            <consortium name="US DOE Joint Genome Institute (JGI-PGF)"/>
            <person name="Walter F."/>
            <person name="Albersmeier A."/>
            <person name="Kalinowski J."/>
            <person name="Ruckert C."/>
        </authorList>
    </citation>
    <scope>NUCLEOTIDE SEQUENCE</scope>
    <source>
        <strain evidence="7">CGMCC 1.15178</strain>
    </source>
</reference>
<evidence type="ECO:0000256" key="4">
    <source>
        <dbReference type="PROSITE-ProRule" id="PRU00169"/>
    </source>
</evidence>
<dbReference type="SMART" id="SM00448">
    <property type="entry name" value="REC"/>
    <property type="match status" value="1"/>
</dbReference>
<keyword evidence="2 7" id="KW-0238">DNA-binding</keyword>
<keyword evidence="3" id="KW-0804">Transcription</keyword>
<comment type="caution">
    <text evidence="7">The sequence shown here is derived from an EMBL/GenBank/DDBJ whole genome shotgun (WGS) entry which is preliminary data.</text>
</comment>
<reference evidence="7" key="2">
    <citation type="submission" date="2020-09" db="EMBL/GenBank/DDBJ databases">
        <authorList>
            <person name="Sun Q."/>
            <person name="Zhou Y."/>
        </authorList>
    </citation>
    <scope>NUCLEOTIDE SEQUENCE</scope>
    <source>
        <strain evidence="7">CGMCC 1.15178</strain>
    </source>
</reference>
<name>A0A916ZCS4_9BACL</name>
<dbReference type="SUPFAM" id="SSF52172">
    <property type="entry name" value="CheY-like"/>
    <property type="match status" value="1"/>
</dbReference>
<dbReference type="PANTHER" id="PTHR43280">
    <property type="entry name" value="ARAC-FAMILY TRANSCRIPTIONAL REGULATOR"/>
    <property type="match status" value="1"/>
</dbReference>
<dbReference type="GO" id="GO:0043565">
    <property type="term" value="F:sequence-specific DNA binding"/>
    <property type="evidence" value="ECO:0007669"/>
    <property type="project" value="InterPro"/>
</dbReference>
<gene>
    <name evidence="7" type="ORF">GCM10010911_54390</name>
</gene>
<keyword evidence="4" id="KW-0597">Phosphoprotein</keyword>
<evidence type="ECO:0000259" key="6">
    <source>
        <dbReference type="PROSITE" id="PS50110"/>
    </source>
</evidence>
<dbReference type="Pfam" id="PF17853">
    <property type="entry name" value="GGDEF_2"/>
    <property type="match status" value="1"/>
</dbReference>
<evidence type="ECO:0000256" key="1">
    <source>
        <dbReference type="ARBA" id="ARBA00023015"/>
    </source>
</evidence>
<dbReference type="EMBL" id="BMHP01000004">
    <property type="protein sequence ID" value="GGD88932.1"/>
    <property type="molecule type" value="Genomic_DNA"/>
</dbReference>
<dbReference type="PROSITE" id="PS50110">
    <property type="entry name" value="RESPONSE_REGULATORY"/>
    <property type="match status" value="1"/>
</dbReference>
<evidence type="ECO:0000256" key="2">
    <source>
        <dbReference type="ARBA" id="ARBA00023125"/>
    </source>
</evidence>
<feature type="domain" description="HTH araC/xylS-type" evidence="5">
    <location>
        <begin position="419"/>
        <end position="518"/>
    </location>
</feature>
<dbReference type="InterPro" id="IPR011006">
    <property type="entry name" value="CheY-like_superfamily"/>
</dbReference>
<evidence type="ECO:0000313" key="7">
    <source>
        <dbReference type="EMBL" id="GGD88932.1"/>
    </source>
</evidence>
<dbReference type="Gene3D" id="3.40.50.2300">
    <property type="match status" value="1"/>
</dbReference>
<dbReference type="PANTHER" id="PTHR43280:SF10">
    <property type="entry name" value="REGULATORY PROTEIN POCR"/>
    <property type="match status" value="1"/>
</dbReference>
<dbReference type="AlphaFoldDB" id="A0A916ZCS4"/>
<dbReference type="Pfam" id="PF12833">
    <property type="entry name" value="HTH_18"/>
    <property type="match status" value="1"/>
</dbReference>
<dbReference type="GO" id="GO:0000160">
    <property type="term" value="P:phosphorelay signal transduction system"/>
    <property type="evidence" value="ECO:0007669"/>
    <property type="project" value="InterPro"/>
</dbReference>
<evidence type="ECO:0000256" key="3">
    <source>
        <dbReference type="ARBA" id="ARBA00023163"/>
    </source>
</evidence>
<organism evidence="7 8">
    <name type="scientific">Paenibacillus nasutitermitis</name>
    <dbReference type="NCBI Taxonomy" id="1652958"/>
    <lineage>
        <taxon>Bacteria</taxon>
        <taxon>Bacillati</taxon>
        <taxon>Bacillota</taxon>
        <taxon>Bacilli</taxon>
        <taxon>Bacillales</taxon>
        <taxon>Paenibacillaceae</taxon>
        <taxon>Paenibacillus</taxon>
    </lineage>
</organism>
<dbReference type="Pfam" id="PF00072">
    <property type="entry name" value="Response_reg"/>
    <property type="match status" value="1"/>
</dbReference>
<feature type="domain" description="Response regulatory" evidence="6">
    <location>
        <begin position="3"/>
        <end position="120"/>
    </location>
</feature>
<dbReference type="RefSeq" id="WP_188996957.1">
    <property type="nucleotide sequence ID" value="NZ_BMHP01000004.1"/>
</dbReference>